<feature type="region of interest" description="Disordered" evidence="1">
    <location>
        <begin position="1"/>
        <end position="90"/>
    </location>
</feature>
<organism evidence="2">
    <name type="scientific">Rhizobium meliloti</name>
    <name type="common">Ensifer meliloti</name>
    <name type="synonym">Sinorhizobium meliloti</name>
    <dbReference type="NCBI Taxonomy" id="382"/>
    <lineage>
        <taxon>Bacteria</taxon>
        <taxon>Pseudomonadati</taxon>
        <taxon>Pseudomonadota</taxon>
        <taxon>Alphaproteobacteria</taxon>
        <taxon>Hyphomicrobiales</taxon>
        <taxon>Rhizobiaceae</taxon>
        <taxon>Sinorhizobium/Ensifer group</taxon>
        <taxon>Sinorhizobium</taxon>
    </lineage>
</organism>
<dbReference type="AlphaFoldDB" id="A0A6A7ZSS7"/>
<protein>
    <submittedName>
        <fullName evidence="2">DUF2934 domain-containing protein</fullName>
    </submittedName>
</protein>
<gene>
    <name evidence="2" type="ORF">GHK45_18755</name>
</gene>
<evidence type="ECO:0000313" key="2">
    <source>
        <dbReference type="EMBL" id="MQW05725.1"/>
    </source>
</evidence>
<dbReference type="EMBL" id="WISP01000137">
    <property type="protein sequence ID" value="MQW05725.1"/>
    <property type="molecule type" value="Genomic_DNA"/>
</dbReference>
<name>A0A6A7ZSS7_RHIML</name>
<comment type="caution">
    <text evidence="2">The sequence shown here is derived from an EMBL/GenBank/DDBJ whole genome shotgun (WGS) entry which is preliminary data.</text>
</comment>
<evidence type="ECO:0000256" key="1">
    <source>
        <dbReference type="SAM" id="MobiDB-lite"/>
    </source>
</evidence>
<feature type="compositionally biased region" description="Basic and acidic residues" evidence="1">
    <location>
        <begin position="39"/>
        <end position="76"/>
    </location>
</feature>
<accession>A0A6A7ZSS7</accession>
<dbReference type="InterPro" id="IPR021327">
    <property type="entry name" value="DUF2934"/>
</dbReference>
<reference evidence="2" key="1">
    <citation type="journal article" date="2013" name="Genome Biol.">
        <title>Comparative genomics of the core and accessory genomes of 48 Sinorhizobium strains comprising five genospecies.</title>
        <authorList>
            <person name="Sugawara M."/>
            <person name="Epstein B."/>
            <person name="Badgley B.D."/>
            <person name="Unno T."/>
            <person name="Xu L."/>
            <person name="Reese J."/>
            <person name="Gyaneshwar P."/>
            <person name="Denny R."/>
            <person name="Mudge J."/>
            <person name="Bharti A.K."/>
            <person name="Farmer A.D."/>
            <person name="May G.D."/>
            <person name="Woodward J.E."/>
            <person name="Medigue C."/>
            <person name="Vallenet D."/>
            <person name="Lajus A."/>
            <person name="Rouy Z."/>
            <person name="Martinez-Vaz B."/>
            <person name="Tiffin P."/>
            <person name="Young N.D."/>
            <person name="Sadowsky M.J."/>
        </authorList>
    </citation>
    <scope>NUCLEOTIDE SEQUENCE</scope>
    <source>
        <strain evidence="2">M30</strain>
    </source>
</reference>
<proteinExistence type="predicted"/>
<dbReference type="RefSeq" id="WP_127510781.1">
    <property type="nucleotide sequence ID" value="NZ_RPHP01000114.1"/>
</dbReference>
<feature type="compositionally biased region" description="Basic and acidic residues" evidence="1">
    <location>
        <begin position="1"/>
        <end position="30"/>
    </location>
</feature>
<dbReference type="Pfam" id="PF11154">
    <property type="entry name" value="DUF2934"/>
    <property type="match status" value="1"/>
</dbReference>
<feature type="compositionally biased region" description="Acidic residues" evidence="1">
    <location>
        <begin position="81"/>
        <end position="90"/>
    </location>
</feature>
<sequence length="90" mass="10553">MANNRRNADPAEGSRDTIEHELQNRDEDNKASTSTSQAEENRSGAVDEKEERVRRRAYEIWEREGGIDGDHERHWEQATSEIEEEERLRS</sequence>